<dbReference type="PANTHER" id="PTHR23076">
    <property type="entry name" value="METALLOPROTEASE M41 FTSH"/>
    <property type="match status" value="1"/>
</dbReference>
<keyword evidence="5 16" id="KW-0812">Transmembrane</keyword>
<dbReference type="FunFam" id="3.40.50.300:FF:000277">
    <property type="entry name" value="ATP-dependent zinc metalloprotease FtsH"/>
    <property type="match status" value="1"/>
</dbReference>
<evidence type="ECO:0000259" key="17">
    <source>
        <dbReference type="SMART" id="SM00382"/>
    </source>
</evidence>
<keyword evidence="10 15" id="KW-0067">ATP-binding</keyword>
<evidence type="ECO:0000256" key="11">
    <source>
        <dbReference type="ARBA" id="ARBA00022946"/>
    </source>
</evidence>
<keyword evidence="9" id="KW-0862">Zinc</keyword>
<evidence type="ECO:0000256" key="1">
    <source>
        <dbReference type="ARBA" id="ARBA00001947"/>
    </source>
</evidence>
<keyword evidence="11" id="KW-0809">Transit peptide</keyword>
<dbReference type="FunFam" id="1.10.8.60:FF:000001">
    <property type="entry name" value="ATP-dependent zinc metalloprotease FtsH"/>
    <property type="match status" value="1"/>
</dbReference>
<keyword evidence="4" id="KW-0645">Protease</keyword>
<dbReference type="SMART" id="SM00382">
    <property type="entry name" value="AAA"/>
    <property type="match status" value="1"/>
</dbReference>
<dbReference type="InterPro" id="IPR027417">
    <property type="entry name" value="P-loop_NTPase"/>
</dbReference>
<proteinExistence type="inferred from homology"/>
<dbReference type="GO" id="GO:0046872">
    <property type="term" value="F:metal ion binding"/>
    <property type="evidence" value="ECO:0007669"/>
    <property type="project" value="UniProtKB-KW"/>
</dbReference>
<comment type="cofactor">
    <cofactor evidence="1">
        <name>Zn(2+)</name>
        <dbReference type="ChEBI" id="CHEBI:29105"/>
    </cofactor>
</comment>
<comment type="caution">
    <text evidence="18">The sequence shown here is derived from an EMBL/GenBank/DDBJ whole genome shotgun (WGS) entry which is preliminary data.</text>
</comment>
<keyword evidence="8" id="KW-0378">Hydrolase</keyword>
<reference evidence="18" key="1">
    <citation type="submission" date="2021-04" db="EMBL/GenBank/DDBJ databases">
        <title>Sinoanaerobacter chloroacetimidivorans sp. nov., an obligate anaerobic bacterium isolated from anaerobic sludge.</title>
        <authorList>
            <person name="Bao Y."/>
        </authorList>
    </citation>
    <scope>NUCLEOTIDE SEQUENCE</scope>
    <source>
        <strain evidence="18">BAD-6</strain>
    </source>
</reference>
<dbReference type="GO" id="GO:0016020">
    <property type="term" value="C:membrane"/>
    <property type="evidence" value="ECO:0007669"/>
    <property type="project" value="UniProtKB-SubCell"/>
</dbReference>
<evidence type="ECO:0000256" key="7">
    <source>
        <dbReference type="ARBA" id="ARBA00022741"/>
    </source>
</evidence>
<gene>
    <name evidence="18" type="ORF">KCX82_10065</name>
</gene>
<feature type="domain" description="AAA+ ATPase" evidence="17">
    <location>
        <begin position="276"/>
        <end position="412"/>
    </location>
</feature>
<evidence type="ECO:0000256" key="14">
    <source>
        <dbReference type="ARBA" id="ARBA00023136"/>
    </source>
</evidence>
<evidence type="ECO:0000256" key="6">
    <source>
        <dbReference type="ARBA" id="ARBA00022723"/>
    </source>
</evidence>
<dbReference type="Pfam" id="PF00004">
    <property type="entry name" value="AAA"/>
    <property type="match status" value="1"/>
</dbReference>
<dbReference type="GO" id="GO:0006508">
    <property type="term" value="P:proteolysis"/>
    <property type="evidence" value="ECO:0007669"/>
    <property type="project" value="UniProtKB-KW"/>
</dbReference>
<dbReference type="GO" id="GO:0004176">
    <property type="term" value="F:ATP-dependent peptidase activity"/>
    <property type="evidence" value="ECO:0007669"/>
    <property type="project" value="InterPro"/>
</dbReference>
<evidence type="ECO:0000256" key="8">
    <source>
        <dbReference type="ARBA" id="ARBA00022801"/>
    </source>
</evidence>
<evidence type="ECO:0000313" key="19">
    <source>
        <dbReference type="Proteomes" id="UP000675664"/>
    </source>
</evidence>
<comment type="similarity">
    <text evidence="3">In the C-terminal section; belongs to the peptidase M41 family.</text>
</comment>
<keyword evidence="13" id="KW-0482">Metalloprotease</keyword>
<evidence type="ECO:0000256" key="10">
    <source>
        <dbReference type="ARBA" id="ARBA00022840"/>
    </source>
</evidence>
<dbReference type="SUPFAM" id="SSF140990">
    <property type="entry name" value="FtsH protease domain-like"/>
    <property type="match status" value="1"/>
</dbReference>
<evidence type="ECO:0000256" key="15">
    <source>
        <dbReference type="RuleBase" id="RU003651"/>
    </source>
</evidence>
<keyword evidence="19" id="KW-1185">Reference proteome</keyword>
<dbReference type="InterPro" id="IPR003593">
    <property type="entry name" value="AAA+_ATPase"/>
</dbReference>
<dbReference type="Proteomes" id="UP000675664">
    <property type="component" value="Unassembled WGS sequence"/>
</dbReference>
<dbReference type="PROSITE" id="PS00674">
    <property type="entry name" value="AAA"/>
    <property type="match status" value="1"/>
</dbReference>
<dbReference type="Gene3D" id="1.10.8.60">
    <property type="match status" value="1"/>
</dbReference>
<dbReference type="Gene3D" id="3.40.50.300">
    <property type="entry name" value="P-loop containing nucleotide triphosphate hydrolases"/>
    <property type="match status" value="1"/>
</dbReference>
<dbReference type="Pfam" id="PF17862">
    <property type="entry name" value="AAA_lid_3"/>
    <property type="match status" value="1"/>
</dbReference>
<dbReference type="Pfam" id="PF01434">
    <property type="entry name" value="Peptidase_M41"/>
    <property type="match status" value="1"/>
</dbReference>
<feature type="transmembrane region" description="Helical" evidence="16">
    <location>
        <begin position="183"/>
        <end position="205"/>
    </location>
</feature>
<dbReference type="GO" id="GO:0016887">
    <property type="term" value="F:ATP hydrolysis activity"/>
    <property type="evidence" value="ECO:0007669"/>
    <property type="project" value="InterPro"/>
</dbReference>
<comment type="subcellular location">
    <subcellularLocation>
        <location evidence="2">Membrane</location>
        <topology evidence="2">Multi-pass membrane protein</topology>
    </subcellularLocation>
</comment>
<keyword evidence="7 15" id="KW-0547">Nucleotide-binding</keyword>
<evidence type="ECO:0000256" key="9">
    <source>
        <dbReference type="ARBA" id="ARBA00022833"/>
    </source>
</evidence>
<dbReference type="Gene3D" id="1.20.58.760">
    <property type="entry name" value="Peptidase M41"/>
    <property type="match status" value="1"/>
</dbReference>
<dbReference type="InterPro" id="IPR041569">
    <property type="entry name" value="AAA_lid_3"/>
</dbReference>
<dbReference type="RefSeq" id="WP_227018347.1">
    <property type="nucleotide sequence ID" value="NZ_JAGSND010000006.1"/>
</dbReference>
<dbReference type="InterPro" id="IPR000642">
    <property type="entry name" value="Peptidase_M41"/>
</dbReference>
<evidence type="ECO:0000256" key="13">
    <source>
        <dbReference type="ARBA" id="ARBA00023049"/>
    </source>
</evidence>
<dbReference type="CDD" id="cd19501">
    <property type="entry name" value="RecA-like_FtsH"/>
    <property type="match status" value="1"/>
</dbReference>
<evidence type="ECO:0000256" key="12">
    <source>
        <dbReference type="ARBA" id="ARBA00022989"/>
    </source>
</evidence>
<dbReference type="EMBL" id="JAGSND010000006">
    <property type="protein sequence ID" value="MBR0598218.1"/>
    <property type="molecule type" value="Genomic_DNA"/>
</dbReference>
<dbReference type="GO" id="GO:0004222">
    <property type="term" value="F:metalloendopeptidase activity"/>
    <property type="evidence" value="ECO:0007669"/>
    <property type="project" value="InterPro"/>
</dbReference>
<dbReference type="InterPro" id="IPR037219">
    <property type="entry name" value="Peptidase_M41-like"/>
</dbReference>
<keyword evidence="12 16" id="KW-1133">Transmembrane helix</keyword>
<name>A0A8J7W2Z2_9FIRM</name>
<reference evidence="18" key="2">
    <citation type="submission" date="2021-04" db="EMBL/GenBank/DDBJ databases">
        <authorList>
            <person name="Liu J."/>
        </authorList>
    </citation>
    <scope>NUCLEOTIDE SEQUENCE</scope>
    <source>
        <strain evidence="18">BAD-6</strain>
    </source>
</reference>
<dbReference type="InterPro" id="IPR003959">
    <property type="entry name" value="ATPase_AAA_core"/>
</dbReference>
<sequence length="669" mass="74013">MSKKNTMRSITSILFISILLSLFPMISAYAENSELCDVDQSKTEAGRSSSLLLSFRSPYFGQEPIDAGYSNEQVSDSKQVSDSESVMDFDQLKLNKIDIDELSQYVEVGSITEKEFYDLNFEMKIGSIAMTSNNDLLIRTTDNTYCTIKMSSEYINALELTGVLKEGSSQKVAAKEENGSVSFLGTFIVVSLILSLIFFIAWAFFMNRKEYQTDKLAVSAKEKKEKKENGKNGEALPEKKVTFNEVQGIDELKPDLFRLVDALKYPAKYKKLGARPTKGLILYGPPGTGKTLIAKAISGEAEVQFFSASGSDFVEKYVGVGASRIRELYNKARKASPCIVFIDEIDAIGGNRGESNNSERDQTINALLTELDGFSAAEGILTICATNRLDILDSALIRPGRFDLKIAVNLPDKQARYQILKLHSADKILSEEVSIETLAKKTNGFSGAELENLLNESALIAATKDQEFITCEDIDDAFFKIIMNGHKKERTSNDEYAKLVAYHEAGHTLATKLLTNDGVSTVTIVQSTSGAGGVTFRTPEDIPLRSKKYLRNLVKVMYAGRAAEEILLDSDEDITTGASQDIKQATEIIKEYIAIYGMGSKGMIDLTQLTNHFNMIDEASNMANELYRETIEFLIKYRGRLDALAQALLDKETLDEAEIDALISESRSA</sequence>
<dbReference type="GO" id="GO:0005524">
    <property type="term" value="F:ATP binding"/>
    <property type="evidence" value="ECO:0007669"/>
    <property type="project" value="UniProtKB-KW"/>
</dbReference>
<evidence type="ECO:0000256" key="16">
    <source>
        <dbReference type="SAM" id="Phobius"/>
    </source>
</evidence>
<accession>A0A8J7W2Z2</accession>
<keyword evidence="6" id="KW-0479">Metal-binding</keyword>
<dbReference type="PANTHER" id="PTHR23076:SF97">
    <property type="entry name" value="ATP-DEPENDENT ZINC METALLOPROTEASE YME1L1"/>
    <property type="match status" value="1"/>
</dbReference>
<keyword evidence="14 16" id="KW-0472">Membrane</keyword>
<dbReference type="AlphaFoldDB" id="A0A8J7W2Z2"/>
<comment type="similarity">
    <text evidence="15">Belongs to the AAA ATPase family.</text>
</comment>
<protein>
    <submittedName>
        <fullName evidence="18">AAA family ATPase</fullName>
    </submittedName>
</protein>
<evidence type="ECO:0000256" key="5">
    <source>
        <dbReference type="ARBA" id="ARBA00022692"/>
    </source>
</evidence>
<evidence type="ECO:0000256" key="2">
    <source>
        <dbReference type="ARBA" id="ARBA00004141"/>
    </source>
</evidence>
<dbReference type="InterPro" id="IPR003960">
    <property type="entry name" value="ATPase_AAA_CS"/>
</dbReference>
<dbReference type="SUPFAM" id="SSF52540">
    <property type="entry name" value="P-loop containing nucleoside triphosphate hydrolases"/>
    <property type="match status" value="1"/>
</dbReference>
<evidence type="ECO:0000256" key="4">
    <source>
        <dbReference type="ARBA" id="ARBA00022670"/>
    </source>
</evidence>
<organism evidence="18 19">
    <name type="scientific">Sinanaerobacter chloroacetimidivorans</name>
    <dbReference type="NCBI Taxonomy" id="2818044"/>
    <lineage>
        <taxon>Bacteria</taxon>
        <taxon>Bacillati</taxon>
        <taxon>Bacillota</taxon>
        <taxon>Clostridia</taxon>
        <taxon>Peptostreptococcales</taxon>
        <taxon>Anaerovoracaceae</taxon>
        <taxon>Sinanaerobacter</taxon>
    </lineage>
</organism>
<evidence type="ECO:0000256" key="3">
    <source>
        <dbReference type="ARBA" id="ARBA00010044"/>
    </source>
</evidence>
<evidence type="ECO:0000313" key="18">
    <source>
        <dbReference type="EMBL" id="MBR0598218.1"/>
    </source>
</evidence>